<evidence type="ECO:0000313" key="2">
    <source>
        <dbReference type="Proteomes" id="UP000319792"/>
    </source>
</evidence>
<evidence type="ECO:0000313" key="1">
    <source>
        <dbReference type="EMBL" id="TWS25341.1"/>
    </source>
</evidence>
<gene>
    <name evidence="1" type="ORF">FK268_09105</name>
</gene>
<name>A0A5C5RST1_9ACTN</name>
<evidence type="ECO:0008006" key="3">
    <source>
        <dbReference type="Google" id="ProtNLM"/>
    </source>
</evidence>
<protein>
    <recommendedName>
        <fullName evidence="3">Lysin B</fullName>
    </recommendedName>
</protein>
<dbReference type="Proteomes" id="UP000319792">
    <property type="component" value="Unassembled WGS sequence"/>
</dbReference>
<dbReference type="AlphaFoldDB" id="A0A5C5RST1"/>
<dbReference type="RefSeq" id="WP_146433247.1">
    <property type="nucleotide sequence ID" value="NZ_VIGV01000002.1"/>
</dbReference>
<sequence length="284" mass="30503">MTVYVFRARGTTEPYGRASMLGHVTDHIQRAYPDVVIEDVVHSASISVDNATRDPLAPSGDNCANQIVAWLNARIARLGPDDVFIVLGYSLGAVGVTRWLKQYRLGGARCLMVGMIANPSRRGGTSYGLPNGLDSDPVRHSLDPRAGIYSTQGTGTVPHDLGSVVPLVEIANPNDVMTSCPKVSPLNAFAGPVMAADLSNPGALFAQLRGGGIEQIVASLANVANWANARWWTWAGDLDAFMKHTHTTDYALPMWRGSDGRPVSGIDLLARQCNWRIGREKAVA</sequence>
<organism evidence="1 2">
    <name type="scientific">Tsukamurella sputi</name>
    <dbReference type="NCBI Taxonomy" id="2591848"/>
    <lineage>
        <taxon>Bacteria</taxon>
        <taxon>Bacillati</taxon>
        <taxon>Actinomycetota</taxon>
        <taxon>Actinomycetes</taxon>
        <taxon>Mycobacteriales</taxon>
        <taxon>Tsukamurellaceae</taxon>
        <taxon>Tsukamurella</taxon>
    </lineage>
</organism>
<reference evidence="1 2" key="2">
    <citation type="submission" date="2019-08" db="EMBL/GenBank/DDBJ databases">
        <title>Tsukamurella conjunctivitidis sp. nov., Tsukamurella assacharolytica sp. nov. and Tsukamurella sputae sp. nov. isolated from patients with conjunctivitis, bacteraemia (lymphoma) and respiratory infection (sputum) in Hong Kong.</title>
        <authorList>
            <person name="Fok K.M.N."/>
            <person name="Fong J.Y.H."/>
        </authorList>
    </citation>
    <scope>NUCLEOTIDE SEQUENCE [LARGE SCALE GENOMIC DNA]</scope>
    <source>
        <strain evidence="1 2">HKU70</strain>
    </source>
</reference>
<dbReference type="EMBL" id="VIGV01000002">
    <property type="protein sequence ID" value="TWS25341.1"/>
    <property type="molecule type" value="Genomic_DNA"/>
</dbReference>
<comment type="caution">
    <text evidence="1">The sequence shown here is derived from an EMBL/GenBank/DDBJ whole genome shotgun (WGS) entry which is preliminary data.</text>
</comment>
<accession>A0A5C5RST1</accession>
<reference evidence="1 2" key="1">
    <citation type="submission" date="2019-06" db="EMBL/GenBank/DDBJ databases">
        <authorList>
            <person name="Teng J.L.L."/>
            <person name="Lee H.H."/>
            <person name="Lau S.K.P."/>
            <person name="Woo P.C.Y."/>
        </authorList>
    </citation>
    <scope>NUCLEOTIDE SEQUENCE [LARGE SCALE GENOMIC DNA]</scope>
    <source>
        <strain evidence="1 2">HKU70</strain>
    </source>
</reference>
<dbReference type="OrthoDB" id="4562399at2"/>
<proteinExistence type="predicted"/>
<dbReference type="InterPro" id="IPR029058">
    <property type="entry name" value="AB_hydrolase_fold"/>
</dbReference>
<keyword evidence="2" id="KW-1185">Reference proteome</keyword>
<dbReference type="Gene3D" id="3.40.50.1820">
    <property type="entry name" value="alpha/beta hydrolase"/>
    <property type="match status" value="1"/>
</dbReference>
<dbReference type="SUPFAM" id="SSF53474">
    <property type="entry name" value="alpha/beta-Hydrolases"/>
    <property type="match status" value="1"/>
</dbReference>